<dbReference type="GO" id="GO:0070482">
    <property type="term" value="P:response to oxygen levels"/>
    <property type="evidence" value="ECO:0007669"/>
    <property type="project" value="TreeGrafter"/>
</dbReference>
<evidence type="ECO:0000256" key="6">
    <source>
        <dbReference type="ARBA" id="ARBA00023239"/>
    </source>
</evidence>
<accession>A0A9D4KP39</accession>
<dbReference type="GO" id="GO:0004383">
    <property type="term" value="F:guanylate cyclase activity"/>
    <property type="evidence" value="ECO:0007669"/>
    <property type="project" value="UniProtKB-EC"/>
</dbReference>
<keyword evidence="9" id="KW-0175">Coiled coil</keyword>
<dbReference type="EC" id="4.6.1.2" evidence="2"/>
<evidence type="ECO:0000313" key="13">
    <source>
        <dbReference type="Proteomes" id="UP000828390"/>
    </source>
</evidence>
<dbReference type="GO" id="GO:0019934">
    <property type="term" value="P:cGMP-mediated signaling"/>
    <property type="evidence" value="ECO:0007669"/>
    <property type="project" value="TreeGrafter"/>
</dbReference>
<dbReference type="PANTHER" id="PTHR45655">
    <property type="entry name" value="GUANYLATE CYCLASE SOLUBLE SUBUNIT BETA-2"/>
    <property type="match status" value="1"/>
</dbReference>
<evidence type="ECO:0000256" key="5">
    <source>
        <dbReference type="ARBA" id="ARBA00023134"/>
    </source>
</evidence>
<comment type="caution">
    <text evidence="12">The sequence shown here is derived from an EMBL/GenBank/DDBJ whole genome shotgun (WGS) entry which is preliminary data.</text>
</comment>
<dbReference type="Pfam" id="PF07701">
    <property type="entry name" value="HNOBA"/>
    <property type="match status" value="1"/>
</dbReference>
<reference evidence="12" key="1">
    <citation type="journal article" date="2019" name="bioRxiv">
        <title>The Genome of the Zebra Mussel, Dreissena polymorpha: A Resource for Invasive Species Research.</title>
        <authorList>
            <person name="McCartney M.A."/>
            <person name="Auch B."/>
            <person name="Kono T."/>
            <person name="Mallez S."/>
            <person name="Zhang Y."/>
            <person name="Obille A."/>
            <person name="Becker A."/>
            <person name="Abrahante J.E."/>
            <person name="Garbe J."/>
            <person name="Badalamenti J.P."/>
            <person name="Herman A."/>
            <person name="Mangelson H."/>
            <person name="Liachko I."/>
            <person name="Sullivan S."/>
            <person name="Sone E.D."/>
            <person name="Koren S."/>
            <person name="Silverstein K.A.T."/>
            <person name="Beckman K.B."/>
            <person name="Gohl D.M."/>
        </authorList>
    </citation>
    <scope>NUCLEOTIDE SEQUENCE</scope>
    <source>
        <strain evidence="12">Duluth1</strain>
        <tissue evidence="12">Whole animal</tissue>
    </source>
</reference>
<evidence type="ECO:0000256" key="3">
    <source>
        <dbReference type="ARBA" id="ARBA00022490"/>
    </source>
</evidence>
<dbReference type="GO" id="GO:0005525">
    <property type="term" value="F:GTP binding"/>
    <property type="evidence" value="ECO:0007669"/>
    <property type="project" value="UniProtKB-KW"/>
</dbReference>
<sequence length="790" mass="88168">MYSRFVKEHQQQQDRTHGETNSGTSGTCHGKSSPFSGVTCQEVVNCPIMSKIITTVGGKDSNKTFTDEDDNKLTCTYSQNNTDVRKLMCQKPIERNESIETQESCNKCPQVPMSEVTSSSLSRDSGIKNVPPRKSSDISDVSISGVSEENEPEKKLDLRGLIESIGTLLIPVTRLVYKAVHNLLVTRYSGSDGKLFGFPKASESFDTSQEPIDDIDMAHVIKQAAKLSDETDTEFQRRLGDEYFRLCLEEYGDSIKMMGSNMTEFISNLDGLQSYISASDTFKTHTPPSARCETQKNKLIIHFYSPRSNIIEFYAGVMHGISRYLFNKETTVEVSYSKTTGSLHHTIAINAKEDDCSSQKCKVCSPEIQIGTDPNESKIGTLTFCKTFPFHFVIDKNLDIIQLGGALARHVVVTSDSQTRSLTLHFDIVKPKIEPLTYSALLSHVNFMFNLRTKHCDRSDNSQAMNLKGQMIHLPEVDGVLFLGTPSVEKLEELIEKGLYISDLPIHDATRDVILVGEQTKAQDGLRRRMEDLKKNIMEASAAVEEEKRKNVELLSMIFPSMIAQKLWRKETIEPQCIDNVTMLFSDIVGFTAICSSCSPMDVINMLNSLYTFFDNCCGFLDVYKVETIGDAYCVAGGLHRPSKYHASQIAWMAIKMMEFAGQQKSHDGKFIQMRIGIHTGTILAGVVGVTMPRYCLFGNNVTLANRLESGSEPTRINISPTSKSFLLDGFEMVDRPRDCLPQGFPSDIEGTCSFLESYVFPYSEKHGEDVSTSDHIAAAVQYYGISSEQ</sequence>
<dbReference type="AlphaFoldDB" id="A0A9D4KP39"/>
<keyword evidence="3" id="KW-0963">Cytoplasm</keyword>
<feature type="coiled-coil region" evidence="9">
    <location>
        <begin position="523"/>
        <end position="550"/>
    </location>
</feature>
<keyword evidence="4" id="KW-0547">Nucleotide-binding</keyword>
<dbReference type="InterPro" id="IPR024096">
    <property type="entry name" value="NO_sig/Golgi_transp_ligand-bd"/>
</dbReference>
<keyword evidence="13" id="KW-1185">Reference proteome</keyword>
<dbReference type="Pfam" id="PF00211">
    <property type="entry name" value="Guanylate_cyc"/>
    <property type="match status" value="1"/>
</dbReference>
<dbReference type="PANTHER" id="PTHR45655:SF6">
    <property type="entry name" value="HEAD-SPECIFIC GUANYLATE CYCLASE"/>
    <property type="match status" value="1"/>
</dbReference>
<name>A0A9D4KP39_DREPO</name>
<evidence type="ECO:0000256" key="4">
    <source>
        <dbReference type="ARBA" id="ARBA00022741"/>
    </source>
</evidence>
<dbReference type="PROSITE" id="PS50125">
    <property type="entry name" value="GUANYLATE_CYCLASE_2"/>
    <property type="match status" value="1"/>
</dbReference>
<dbReference type="InterPro" id="IPR038158">
    <property type="entry name" value="H-NOX_domain_sf"/>
</dbReference>
<dbReference type="FunFam" id="3.30.450.260:FF:000002">
    <property type="entry name" value="guanylate cyclase soluble subunit alpha-2"/>
    <property type="match status" value="1"/>
</dbReference>
<reference evidence="12" key="2">
    <citation type="submission" date="2020-11" db="EMBL/GenBank/DDBJ databases">
        <authorList>
            <person name="McCartney M.A."/>
            <person name="Auch B."/>
            <person name="Kono T."/>
            <person name="Mallez S."/>
            <person name="Becker A."/>
            <person name="Gohl D.M."/>
            <person name="Silverstein K.A.T."/>
            <person name="Koren S."/>
            <person name="Bechman K.B."/>
            <person name="Herman A."/>
            <person name="Abrahante J.E."/>
            <person name="Garbe J."/>
        </authorList>
    </citation>
    <scope>NUCLEOTIDE SEQUENCE</scope>
    <source>
        <strain evidence="12">Duluth1</strain>
        <tissue evidence="12">Whole animal</tissue>
    </source>
</reference>
<feature type="domain" description="Guanylate cyclase" evidence="11">
    <location>
        <begin position="582"/>
        <end position="709"/>
    </location>
</feature>
<feature type="region of interest" description="Disordered" evidence="10">
    <location>
        <begin position="1"/>
        <end position="32"/>
    </location>
</feature>
<dbReference type="InterPro" id="IPR001054">
    <property type="entry name" value="A/G_cyclase"/>
</dbReference>
<evidence type="ECO:0000259" key="11">
    <source>
        <dbReference type="PROSITE" id="PS50125"/>
    </source>
</evidence>
<feature type="compositionally biased region" description="Basic and acidic residues" evidence="10">
    <location>
        <begin position="1"/>
        <end position="18"/>
    </location>
</feature>
<dbReference type="EMBL" id="JAIWYP010000004">
    <property type="protein sequence ID" value="KAH3843084.1"/>
    <property type="molecule type" value="Genomic_DNA"/>
</dbReference>
<comment type="similarity">
    <text evidence="8">Belongs to the adenylyl cyclase class-4/guanylyl cyclase family.</text>
</comment>
<dbReference type="Gene3D" id="3.30.450.260">
    <property type="entry name" value="Haem NO binding associated domain"/>
    <property type="match status" value="1"/>
</dbReference>
<keyword evidence="5" id="KW-0342">GTP-binding</keyword>
<keyword evidence="6 8" id="KW-0456">Lyase</keyword>
<dbReference type="SUPFAM" id="SSF111126">
    <property type="entry name" value="Ligand-binding domain in the NO signalling and Golgi transport"/>
    <property type="match status" value="1"/>
</dbReference>
<dbReference type="OrthoDB" id="6127067at2759"/>
<evidence type="ECO:0000256" key="10">
    <source>
        <dbReference type="SAM" id="MobiDB-lite"/>
    </source>
</evidence>
<dbReference type="Gene3D" id="6.10.250.780">
    <property type="match status" value="1"/>
</dbReference>
<feature type="region of interest" description="Disordered" evidence="10">
    <location>
        <begin position="104"/>
        <end position="150"/>
    </location>
</feature>
<evidence type="ECO:0000256" key="7">
    <source>
        <dbReference type="ARBA" id="ARBA00023293"/>
    </source>
</evidence>
<dbReference type="InterPro" id="IPR018297">
    <property type="entry name" value="A/G_cyclase_CS"/>
</dbReference>
<gene>
    <name evidence="12" type="ORF">DPMN_116591</name>
</gene>
<dbReference type="Proteomes" id="UP000828390">
    <property type="component" value="Unassembled WGS sequence"/>
</dbReference>
<evidence type="ECO:0000313" key="12">
    <source>
        <dbReference type="EMBL" id="KAH3843084.1"/>
    </source>
</evidence>
<evidence type="ECO:0000256" key="9">
    <source>
        <dbReference type="SAM" id="Coils"/>
    </source>
</evidence>
<dbReference type="Gene3D" id="3.90.1520.10">
    <property type="entry name" value="H-NOX domain"/>
    <property type="match status" value="1"/>
</dbReference>
<comment type="subcellular location">
    <subcellularLocation>
        <location evidence="1">Cytoplasm</location>
    </subcellularLocation>
</comment>
<dbReference type="InterPro" id="IPR011644">
    <property type="entry name" value="Heme_NO-bd"/>
</dbReference>
<dbReference type="GO" id="GO:0020037">
    <property type="term" value="F:heme binding"/>
    <property type="evidence" value="ECO:0007669"/>
    <property type="project" value="InterPro"/>
</dbReference>
<dbReference type="SUPFAM" id="SSF55073">
    <property type="entry name" value="Nucleotide cyclase"/>
    <property type="match status" value="1"/>
</dbReference>
<evidence type="ECO:0000256" key="1">
    <source>
        <dbReference type="ARBA" id="ARBA00004496"/>
    </source>
</evidence>
<organism evidence="12 13">
    <name type="scientific">Dreissena polymorpha</name>
    <name type="common">Zebra mussel</name>
    <name type="synonym">Mytilus polymorpha</name>
    <dbReference type="NCBI Taxonomy" id="45954"/>
    <lineage>
        <taxon>Eukaryota</taxon>
        <taxon>Metazoa</taxon>
        <taxon>Spiralia</taxon>
        <taxon>Lophotrochozoa</taxon>
        <taxon>Mollusca</taxon>
        <taxon>Bivalvia</taxon>
        <taxon>Autobranchia</taxon>
        <taxon>Heteroconchia</taxon>
        <taxon>Euheterodonta</taxon>
        <taxon>Imparidentia</taxon>
        <taxon>Neoheterodontei</taxon>
        <taxon>Myida</taxon>
        <taxon>Dreissenoidea</taxon>
        <taxon>Dreissenidae</taxon>
        <taxon>Dreissena</taxon>
    </lineage>
</organism>
<protein>
    <recommendedName>
        <fullName evidence="2">guanylate cyclase</fullName>
        <ecNumber evidence="2">4.6.1.2</ecNumber>
    </recommendedName>
</protein>
<dbReference type="FunFam" id="3.30.70.1230:FF:000007">
    <property type="entry name" value="Guanylate cyclase soluble subunit alpha-3"/>
    <property type="match status" value="1"/>
</dbReference>
<feature type="compositionally biased region" description="Low complexity" evidence="10">
    <location>
        <begin position="138"/>
        <end position="147"/>
    </location>
</feature>
<dbReference type="InterPro" id="IPR042463">
    <property type="entry name" value="HNOB_dom_associated_sf"/>
</dbReference>
<dbReference type="GO" id="GO:0008074">
    <property type="term" value="C:guanylate cyclase complex, soluble"/>
    <property type="evidence" value="ECO:0007669"/>
    <property type="project" value="TreeGrafter"/>
</dbReference>
<dbReference type="InterPro" id="IPR011645">
    <property type="entry name" value="HNOB_dom_associated"/>
</dbReference>
<dbReference type="Pfam" id="PF07700">
    <property type="entry name" value="HNOB"/>
    <property type="match status" value="1"/>
</dbReference>
<dbReference type="Gene3D" id="3.30.70.1230">
    <property type="entry name" value="Nucleotide cyclase"/>
    <property type="match status" value="1"/>
</dbReference>
<proteinExistence type="inferred from homology"/>
<evidence type="ECO:0000256" key="2">
    <source>
        <dbReference type="ARBA" id="ARBA00012202"/>
    </source>
</evidence>
<dbReference type="InterPro" id="IPR029787">
    <property type="entry name" value="Nucleotide_cyclase"/>
</dbReference>
<keyword evidence="7" id="KW-0141">cGMP biosynthesis</keyword>
<dbReference type="SMART" id="SM00044">
    <property type="entry name" value="CYCc"/>
    <property type="match status" value="1"/>
</dbReference>
<evidence type="ECO:0000256" key="8">
    <source>
        <dbReference type="RuleBase" id="RU000405"/>
    </source>
</evidence>
<dbReference type="CDD" id="cd07302">
    <property type="entry name" value="CHD"/>
    <property type="match status" value="1"/>
</dbReference>
<dbReference type="PROSITE" id="PS00452">
    <property type="entry name" value="GUANYLATE_CYCLASE_1"/>
    <property type="match status" value="1"/>
</dbReference>